<protein>
    <submittedName>
        <fullName evidence="2">Uncharacterized protein</fullName>
    </submittedName>
</protein>
<accession>A0A484IDM8</accession>
<dbReference type="KEGG" id="nfn:NFRAN_2594"/>
<dbReference type="RefSeq" id="WP_134484980.1">
    <property type="nucleotide sequence ID" value="NZ_LR216287.1"/>
</dbReference>
<feature type="compositionally biased region" description="Low complexity" evidence="1">
    <location>
        <begin position="63"/>
        <end position="76"/>
    </location>
</feature>
<dbReference type="AlphaFoldDB" id="A0A484IDM8"/>
<dbReference type="Proteomes" id="UP000294299">
    <property type="component" value="Chromosome NFRAN"/>
</dbReference>
<sequence>MAPQWMVFLISVSLVFYVMTFDLSEKFSTGFVFAQLNSVTQTVNNPDTNHGEESRTTESSSDQGTSTISGEGSIGSGNQISCNSSVGHKLTNGIGLTDSIGNCLRNGNQPSQPSPGGDDELATVSISKIIGCESEGGNPNDLAVCSYVLNNVYPAVFSFVISGNNPNPSNFPASEEGTEVSIGAGDYRIVENVDDEVIQTIKNELNADELGVIPQFTGDCTPEFPSLNSATGSVDAGDSVECNVTNNFVVQGGTAPS</sequence>
<evidence type="ECO:0000256" key="1">
    <source>
        <dbReference type="SAM" id="MobiDB-lite"/>
    </source>
</evidence>
<dbReference type="EMBL" id="LR216287">
    <property type="protein sequence ID" value="VFJ14916.1"/>
    <property type="molecule type" value="Genomic_DNA"/>
</dbReference>
<evidence type="ECO:0000313" key="2">
    <source>
        <dbReference type="EMBL" id="VFJ14916.1"/>
    </source>
</evidence>
<reference evidence="2 3" key="1">
    <citation type="submission" date="2019-02" db="EMBL/GenBank/DDBJ databases">
        <authorList>
            <person name="Lehtovirta-Morley E L."/>
        </authorList>
    </citation>
    <scope>NUCLEOTIDE SEQUENCE [LARGE SCALE GENOMIC DNA]</scope>
    <source>
        <strain evidence="2">NFRAN1</strain>
    </source>
</reference>
<dbReference type="GeneID" id="39421751"/>
<dbReference type="OrthoDB" id="379918at2157"/>
<organism evidence="2 3">
    <name type="scientific">Candidatus Nitrosocosmicus franklandianus</name>
    <dbReference type="NCBI Taxonomy" id="1798806"/>
    <lineage>
        <taxon>Archaea</taxon>
        <taxon>Nitrososphaerota</taxon>
        <taxon>Nitrososphaeria</taxon>
        <taxon>Nitrososphaerales</taxon>
        <taxon>Nitrososphaeraceae</taxon>
        <taxon>Candidatus Nitrosocosmicus</taxon>
    </lineage>
</organism>
<name>A0A484IDM8_9ARCH</name>
<gene>
    <name evidence="2" type="ORF">NFRAN_2594</name>
</gene>
<proteinExistence type="predicted"/>
<feature type="region of interest" description="Disordered" evidence="1">
    <location>
        <begin position="43"/>
        <end position="76"/>
    </location>
</feature>
<evidence type="ECO:0000313" key="3">
    <source>
        <dbReference type="Proteomes" id="UP000294299"/>
    </source>
</evidence>
<keyword evidence="3" id="KW-1185">Reference proteome</keyword>